<dbReference type="GO" id="GO:0033818">
    <property type="term" value="F:beta-ketoacyl-acyl-carrier-protein synthase III activity"/>
    <property type="evidence" value="ECO:0007669"/>
    <property type="project" value="UniProtKB-UniRule"/>
</dbReference>
<dbReference type="PANTHER" id="PTHR34069:SF2">
    <property type="entry name" value="BETA-KETOACYL-[ACYL-CARRIER-PROTEIN] SYNTHASE III"/>
    <property type="match status" value="1"/>
</dbReference>
<dbReference type="GO" id="GO:0044550">
    <property type="term" value="P:secondary metabolite biosynthetic process"/>
    <property type="evidence" value="ECO:0007669"/>
    <property type="project" value="TreeGrafter"/>
</dbReference>
<comment type="similarity">
    <text evidence="2 13">Belongs to the thiolase-like superfamily. FabH family.</text>
</comment>
<evidence type="ECO:0000256" key="12">
    <source>
        <dbReference type="ARBA" id="ARBA00051096"/>
    </source>
</evidence>
<keyword evidence="8 13" id="KW-0443">Lipid metabolism</keyword>
<dbReference type="GO" id="GO:0004315">
    <property type="term" value="F:3-oxoacyl-[acyl-carrier-protein] synthase activity"/>
    <property type="evidence" value="ECO:0007669"/>
    <property type="project" value="InterPro"/>
</dbReference>
<evidence type="ECO:0000256" key="4">
    <source>
        <dbReference type="ARBA" id="ARBA00022490"/>
    </source>
</evidence>
<dbReference type="CDD" id="cd00830">
    <property type="entry name" value="KAS_III"/>
    <property type="match status" value="1"/>
</dbReference>
<gene>
    <name evidence="13" type="primary">fabH</name>
    <name evidence="17" type="ORF">B0A73_20550</name>
    <name evidence="16" type="ORF">IW18_16530</name>
</gene>
<evidence type="ECO:0000256" key="5">
    <source>
        <dbReference type="ARBA" id="ARBA00022516"/>
    </source>
</evidence>
<feature type="active site" evidence="13">
    <location>
        <position position="283"/>
    </location>
</feature>
<dbReference type="FunFam" id="3.40.47.10:FF:000004">
    <property type="entry name" value="3-oxoacyl-[acyl-carrier-protein] synthase 3"/>
    <property type="match status" value="1"/>
</dbReference>
<dbReference type="HAMAP" id="MF_01815">
    <property type="entry name" value="FabH"/>
    <property type="match status" value="1"/>
</dbReference>
<reference evidence="16 18" key="1">
    <citation type="submission" date="2015-01" db="EMBL/GenBank/DDBJ databases">
        <title>Genome of Flavobacterium hibernum DSM 12611.</title>
        <authorList>
            <person name="Stropko S.J."/>
            <person name="Pipes S.E."/>
            <person name="Newman J.D."/>
        </authorList>
    </citation>
    <scope>NUCLEOTIDE SEQUENCE [LARGE SCALE GENOMIC DNA]</scope>
    <source>
        <strain evidence="16 18">DSM 12611</strain>
    </source>
</reference>
<dbReference type="AlphaFoldDB" id="A0A0D0EE73"/>
<dbReference type="OrthoDB" id="9815506at2"/>
<evidence type="ECO:0000313" key="19">
    <source>
        <dbReference type="Proteomes" id="UP000198302"/>
    </source>
</evidence>
<evidence type="ECO:0000256" key="3">
    <source>
        <dbReference type="ARBA" id="ARBA00012333"/>
    </source>
</evidence>
<dbReference type="EMBL" id="JPRK01000013">
    <property type="protein sequence ID" value="KIO51854.1"/>
    <property type="molecule type" value="Genomic_DNA"/>
</dbReference>
<accession>A0A0D0EE73</accession>
<dbReference type="EMBL" id="MUGX01000034">
    <property type="protein sequence ID" value="OXA84270.1"/>
    <property type="molecule type" value="Genomic_DNA"/>
</dbReference>
<dbReference type="GO" id="GO:0006633">
    <property type="term" value="P:fatty acid biosynthetic process"/>
    <property type="evidence" value="ECO:0007669"/>
    <property type="project" value="UniProtKB-UniRule"/>
</dbReference>
<keyword evidence="6 13" id="KW-0808">Transferase</keyword>
<dbReference type="NCBIfam" id="TIGR00747">
    <property type="entry name" value="fabH"/>
    <property type="match status" value="1"/>
</dbReference>
<comment type="domain">
    <text evidence="13">The last Arg residue of the ACP-binding site is essential for the weak association between ACP/AcpP and FabH.</text>
</comment>
<dbReference type="Proteomes" id="UP000198302">
    <property type="component" value="Unassembled WGS sequence"/>
</dbReference>
<evidence type="ECO:0000313" key="17">
    <source>
        <dbReference type="EMBL" id="OXA84270.1"/>
    </source>
</evidence>
<keyword evidence="4 13" id="KW-0963">Cytoplasm</keyword>
<protein>
    <recommendedName>
        <fullName evidence="3 13">Beta-ketoacyl-[acyl-carrier-protein] synthase III</fullName>
        <shortName evidence="13">Beta-ketoacyl-ACP synthase III</shortName>
        <shortName evidence="13">KAS III</shortName>
        <ecNumber evidence="3 13">2.3.1.180</ecNumber>
    </recommendedName>
    <alternativeName>
        <fullName evidence="13">3-oxoacyl-[acyl-carrier-protein] synthase 3</fullName>
    </alternativeName>
    <alternativeName>
        <fullName evidence="13">3-oxoacyl-[acyl-carrier-protein] synthase III</fullName>
    </alternativeName>
</protein>
<reference evidence="17 19" key="2">
    <citation type="submission" date="2016-11" db="EMBL/GenBank/DDBJ databases">
        <title>Whole genomes of Flavobacteriaceae.</title>
        <authorList>
            <person name="Stine C."/>
            <person name="Li C."/>
            <person name="Tadesse D."/>
        </authorList>
    </citation>
    <scope>NUCLEOTIDE SEQUENCE [LARGE SCALE GENOMIC DNA]</scope>
    <source>
        <strain evidence="17 19">ATCC 51468</strain>
    </source>
</reference>
<keyword evidence="11 13" id="KW-0012">Acyltransferase</keyword>
<evidence type="ECO:0000259" key="15">
    <source>
        <dbReference type="Pfam" id="PF08545"/>
    </source>
</evidence>
<feature type="active site" evidence="13">
    <location>
        <position position="253"/>
    </location>
</feature>
<name>A0A0D0EE73_9FLAO</name>
<feature type="active site" evidence="13">
    <location>
        <position position="113"/>
    </location>
</feature>
<keyword evidence="19" id="KW-1185">Reference proteome</keyword>
<evidence type="ECO:0000259" key="14">
    <source>
        <dbReference type="Pfam" id="PF08541"/>
    </source>
</evidence>
<evidence type="ECO:0000256" key="2">
    <source>
        <dbReference type="ARBA" id="ARBA00008642"/>
    </source>
</evidence>
<sequence>MNAAITAIGGFVPTLALTNKDISKMVQTTEDWIEKRTGIKERRIAFESEQATSDLATAAIENLLQCYDVDKTEIEGLVLATATPDHLLAPTASKVCEKSGLINAFGIDVNAACSGFLFAMEMATAMIQSGRYKKILVVGADKMSSIVDYEDRNTCILFGDGAGAILLEPDKEEYGVMKSILRTDGSGTESLLVRAGGSRFPASMRSILHKQHFINQDGAFVFKKAVESMSVVCEEVLKTNDLETENIDWVIPHQANLRIIKAVGQNLNIAMDKVKVNIEKFGNTTSATIPLCLWDFQNDFKIGQNILITTFGAGFSWGATCLKWGVMREKRNTDVSHANNNLLYEMIEN</sequence>
<dbReference type="RefSeq" id="WP_041518981.1">
    <property type="nucleotide sequence ID" value="NZ_JPRK01000013.1"/>
</dbReference>
<dbReference type="Proteomes" id="UP000032061">
    <property type="component" value="Unassembled WGS sequence"/>
</dbReference>
<keyword evidence="5 13" id="KW-0444">Lipid biosynthesis</keyword>
<dbReference type="InterPro" id="IPR013751">
    <property type="entry name" value="ACP_syn_III_N"/>
</dbReference>
<keyword evidence="10 13" id="KW-0511">Multifunctional enzyme</keyword>
<keyword evidence="9 13" id="KW-0275">Fatty acid biosynthesis</keyword>
<dbReference type="InterPro" id="IPR016039">
    <property type="entry name" value="Thiolase-like"/>
</dbReference>
<evidence type="ECO:0000256" key="7">
    <source>
        <dbReference type="ARBA" id="ARBA00022832"/>
    </source>
</evidence>
<evidence type="ECO:0000256" key="11">
    <source>
        <dbReference type="ARBA" id="ARBA00023315"/>
    </source>
</evidence>
<evidence type="ECO:0000256" key="13">
    <source>
        <dbReference type="HAMAP-Rule" id="MF_01815"/>
    </source>
</evidence>
<dbReference type="Pfam" id="PF08541">
    <property type="entry name" value="ACP_syn_III_C"/>
    <property type="match status" value="1"/>
</dbReference>
<dbReference type="GO" id="GO:0005737">
    <property type="term" value="C:cytoplasm"/>
    <property type="evidence" value="ECO:0007669"/>
    <property type="project" value="UniProtKB-SubCell"/>
</dbReference>
<dbReference type="Gene3D" id="3.40.47.10">
    <property type="match status" value="1"/>
</dbReference>
<dbReference type="NCBIfam" id="NF006829">
    <property type="entry name" value="PRK09352.1"/>
    <property type="match status" value="1"/>
</dbReference>
<dbReference type="InterPro" id="IPR013747">
    <property type="entry name" value="ACP_syn_III_C"/>
</dbReference>
<evidence type="ECO:0000256" key="1">
    <source>
        <dbReference type="ARBA" id="ARBA00005194"/>
    </source>
</evidence>
<evidence type="ECO:0000256" key="10">
    <source>
        <dbReference type="ARBA" id="ARBA00023268"/>
    </source>
</evidence>
<evidence type="ECO:0000313" key="16">
    <source>
        <dbReference type="EMBL" id="KIO51854.1"/>
    </source>
</evidence>
<dbReference type="Pfam" id="PF08545">
    <property type="entry name" value="ACP_syn_III"/>
    <property type="match status" value="1"/>
</dbReference>
<evidence type="ECO:0000256" key="6">
    <source>
        <dbReference type="ARBA" id="ARBA00022679"/>
    </source>
</evidence>
<feature type="domain" description="Beta-ketoacyl-[acyl-carrier-protein] synthase III N-terminal" evidence="15">
    <location>
        <begin position="107"/>
        <end position="185"/>
    </location>
</feature>
<comment type="pathway">
    <text evidence="1 13">Lipid metabolism; fatty acid biosynthesis.</text>
</comment>
<proteinExistence type="inferred from homology"/>
<comment type="function">
    <text evidence="13">Catalyzes the condensation reaction of fatty acid synthesis by the addition to an acyl acceptor of two carbons from malonyl-ACP. Catalyzes the first condensation reaction which initiates fatty acid synthesis and may therefore play a role in governing the total rate of fatty acid production. Possesses both acetoacetyl-ACP synthase and acetyl transacylase activities. Its substrate specificity determines the biosynthesis of branched-chain and/or straight-chain of fatty acids.</text>
</comment>
<comment type="caution">
    <text evidence="16">The sequence shown here is derived from an EMBL/GenBank/DDBJ whole genome shotgun (WGS) entry which is preliminary data.</text>
</comment>
<dbReference type="EC" id="2.3.1.180" evidence="3 13"/>
<evidence type="ECO:0000256" key="9">
    <source>
        <dbReference type="ARBA" id="ARBA00023160"/>
    </source>
</evidence>
<comment type="catalytic activity">
    <reaction evidence="12">
        <text>malonyl-[ACP] + acetyl-CoA + H(+) = 3-oxobutanoyl-[ACP] + CO2 + CoA</text>
        <dbReference type="Rhea" id="RHEA:12080"/>
        <dbReference type="Rhea" id="RHEA-COMP:9623"/>
        <dbReference type="Rhea" id="RHEA-COMP:9625"/>
        <dbReference type="ChEBI" id="CHEBI:15378"/>
        <dbReference type="ChEBI" id="CHEBI:16526"/>
        <dbReference type="ChEBI" id="CHEBI:57287"/>
        <dbReference type="ChEBI" id="CHEBI:57288"/>
        <dbReference type="ChEBI" id="CHEBI:78449"/>
        <dbReference type="ChEBI" id="CHEBI:78450"/>
        <dbReference type="EC" id="2.3.1.180"/>
    </reaction>
    <physiologicalReaction direction="left-to-right" evidence="12">
        <dbReference type="Rhea" id="RHEA:12081"/>
    </physiologicalReaction>
</comment>
<evidence type="ECO:0000256" key="8">
    <source>
        <dbReference type="ARBA" id="ARBA00023098"/>
    </source>
</evidence>
<comment type="subcellular location">
    <subcellularLocation>
        <location evidence="13">Cytoplasm</location>
    </subcellularLocation>
</comment>
<feature type="domain" description="Beta-ketoacyl-[acyl-carrier-protein] synthase III C-terminal" evidence="14">
    <location>
        <begin position="237"/>
        <end position="324"/>
    </location>
</feature>
<feature type="region of interest" description="ACP-binding" evidence="13">
    <location>
        <begin position="254"/>
        <end position="258"/>
    </location>
</feature>
<dbReference type="InterPro" id="IPR004655">
    <property type="entry name" value="FabH"/>
</dbReference>
<keyword evidence="7 13" id="KW-0276">Fatty acid metabolism</keyword>
<dbReference type="STRING" id="37752.IW18_16530"/>
<evidence type="ECO:0000313" key="18">
    <source>
        <dbReference type="Proteomes" id="UP000032061"/>
    </source>
</evidence>
<dbReference type="PANTHER" id="PTHR34069">
    <property type="entry name" value="3-OXOACYL-[ACYL-CARRIER-PROTEIN] SYNTHASE 3"/>
    <property type="match status" value="1"/>
</dbReference>
<dbReference type="UniPathway" id="UPA00094"/>
<dbReference type="SUPFAM" id="SSF53901">
    <property type="entry name" value="Thiolase-like"/>
    <property type="match status" value="1"/>
</dbReference>
<comment type="subunit">
    <text evidence="13">Homodimer.</text>
</comment>
<organism evidence="16 18">
    <name type="scientific">Flavobacterium hibernum</name>
    <dbReference type="NCBI Taxonomy" id="37752"/>
    <lineage>
        <taxon>Bacteria</taxon>
        <taxon>Pseudomonadati</taxon>
        <taxon>Bacteroidota</taxon>
        <taxon>Flavobacteriia</taxon>
        <taxon>Flavobacteriales</taxon>
        <taxon>Flavobacteriaceae</taxon>
        <taxon>Flavobacterium</taxon>
    </lineage>
</organism>